<dbReference type="InterPro" id="IPR006311">
    <property type="entry name" value="TAT_signal"/>
</dbReference>
<feature type="chain" id="PRO_5037810754" evidence="2">
    <location>
        <begin position="30"/>
        <end position="327"/>
    </location>
</feature>
<accession>A0A940MXD0</accession>
<comment type="caution">
    <text evidence="3">The sequence shown here is derived from an EMBL/GenBank/DDBJ whole genome shotgun (WGS) entry which is preliminary data.</text>
</comment>
<gene>
    <name evidence="3" type="ORF">J5Y10_01660</name>
</gene>
<dbReference type="PIRSF" id="PIRSF017082">
    <property type="entry name" value="YflP"/>
    <property type="match status" value="1"/>
</dbReference>
<dbReference type="InterPro" id="IPR042100">
    <property type="entry name" value="Bug_dom1"/>
</dbReference>
<keyword evidence="4" id="KW-1185">Reference proteome</keyword>
<dbReference type="InterPro" id="IPR005064">
    <property type="entry name" value="BUG"/>
</dbReference>
<comment type="similarity">
    <text evidence="1">Belongs to the UPF0065 (bug) family.</text>
</comment>
<dbReference type="Gene3D" id="3.40.190.150">
    <property type="entry name" value="Bordetella uptake gene, domain 1"/>
    <property type="match status" value="1"/>
</dbReference>
<proteinExistence type="inferred from homology"/>
<dbReference type="PANTHER" id="PTHR42928:SF5">
    <property type="entry name" value="BLR1237 PROTEIN"/>
    <property type="match status" value="1"/>
</dbReference>
<dbReference type="SUPFAM" id="SSF53850">
    <property type="entry name" value="Periplasmic binding protein-like II"/>
    <property type="match status" value="1"/>
</dbReference>
<evidence type="ECO:0000313" key="4">
    <source>
        <dbReference type="Proteomes" id="UP000677537"/>
    </source>
</evidence>
<dbReference type="PROSITE" id="PS51318">
    <property type="entry name" value="TAT"/>
    <property type="match status" value="1"/>
</dbReference>
<evidence type="ECO:0000256" key="2">
    <source>
        <dbReference type="SAM" id="SignalP"/>
    </source>
</evidence>
<dbReference type="Gene3D" id="3.40.190.10">
    <property type="entry name" value="Periplasmic binding protein-like II"/>
    <property type="match status" value="1"/>
</dbReference>
<dbReference type="PANTHER" id="PTHR42928">
    <property type="entry name" value="TRICARBOXYLATE-BINDING PROTEIN"/>
    <property type="match status" value="1"/>
</dbReference>
<protein>
    <submittedName>
        <fullName evidence="3">Tripartite tricarboxylate transporter substrate binding protein</fullName>
    </submittedName>
</protein>
<evidence type="ECO:0000313" key="3">
    <source>
        <dbReference type="EMBL" id="MBP0491480.1"/>
    </source>
</evidence>
<evidence type="ECO:0000256" key="1">
    <source>
        <dbReference type="ARBA" id="ARBA00006987"/>
    </source>
</evidence>
<reference evidence="3" key="1">
    <citation type="submission" date="2021-03" db="EMBL/GenBank/DDBJ databases">
        <authorList>
            <person name="So Y."/>
        </authorList>
    </citation>
    <scope>NUCLEOTIDE SEQUENCE</scope>
    <source>
        <strain evidence="3">SG15</strain>
    </source>
</reference>
<feature type="signal peptide" evidence="2">
    <location>
        <begin position="1"/>
        <end position="29"/>
    </location>
</feature>
<dbReference type="RefSeq" id="WP_209369932.1">
    <property type="nucleotide sequence ID" value="NZ_JAGIZA010000001.1"/>
</dbReference>
<dbReference type="EMBL" id="JAGIZA010000001">
    <property type="protein sequence ID" value="MBP0491480.1"/>
    <property type="molecule type" value="Genomic_DNA"/>
</dbReference>
<keyword evidence="2" id="KW-0732">Signal</keyword>
<dbReference type="AlphaFoldDB" id="A0A940MXD0"/>
<organism evidence="3 4">
    <name type="scientific">Roseomonas indoligenes</name>
    <dbReference type="NCBI Taxonomy" id="2820811"/>
    <lineage>
        <taxon>Bacteria</taxon>
        <taxon>Pseudomonadati</taxon>
        <taxon>Pseudomonadota</taxon>
        <taxon>Alphaproteobacteria</taxon>
        <taxon>Acetobacterales</taxon>
        <taxon>Roseomonadaceae</taxon>
        <taxon>Roseomonas</taxon>
    </lineage>
</organism>
<dbReference type="CDD" id="cd07012">
    <property type="entry name" value="PBP2_Bug_TTT"/>
    <property type="match status" value="1"/>
</dbReference>
<name>A0A940MXD0_9PROT</name>
<dbReference type="Proteomes" id="UP000677537">
    <property type="component" value="Unassembled WGS sequence"/>
</dbReference>
<sequence length="327" mass="35033">MTITTIPRRGALMLGLGAGVAALARPALAQARFPDKPVRMIVPWSPGGASDILMRALSEQASKRLGQPVIPENRSGAGGILGAQLVSTSRPDGYILTQTPISIFRYPQMVARPPFDPMKDLTYIAQITGYLFGVAVKADAPWKDFKELLAYAKANPGKINYGTPGSGTSLHITMEQIAAQQGIEWTQVPFRGASENMQSLLAGNTQVCAETSAWGELVQSGQFRLLCVWSGERAKRFPDVPTLKELGIDIVSTSPYGVAGPAGMEPAVVQALESALREAAQDPVHTTLLEKYDMAPAFLGSADYTAAARKQYEEDGAMIRRLGLKAS</sequence>
<dbReference type="Pfam" id="PF03401">
    <property type="entry name" value="TctC"/>
    <property type="match status" value="1"/>
</dbReference>